<dbReference type="GO" id="GO:0009307">
    <property type="term" value="P:DNA restriction-modification system"/>
    <property type="evidence" value="ECO:0007669"/>
    <property type="project" value="InterPro"/>
</dbReference>
<evidence type="ECO:0000259" key="2">
    <source>
        <dbReference type="Pfam" id="PF04471"/>
    </source>
</evidence>
<dbReference type="InterPro" id="IPR027417">
    <property type="entry name" value="P-loop_NTPase"/>
</dbReference>
<evidence type="ECO:0000259" key="3">
    <source>
        <dbReference type="Pfam" id="PF20720"/>
    </source>
</evidence>
<dbReference type="InterPro" id="IPR007560">
    <property type="entry name" value="Restrct_endonuc_IV_Mrr"/>
</dbReference>
<name>A0A857MK09_9BACT</name>
<evidence type="ECO:0000313" key="4">
    <source>
        <dbReference type="EMBL" id="QHN42893.1"/>
    </source>
</evidence>
<dbReference type="Pfam" id="PF20720">
    <property type="entry name" value="nSTAND3"/>
    <property type="match status" value="1"/>
</dbReference>
<feature type="compositionally biased region" description="Basic and acidic residues" evidence="1">
    <location>
        <begin position="741"/>
        <end position="751"/>
    </location>
</feature>
<evidence type="ECO:0000313" key="5">
    <source>
        <dbReference type="Proteomes" id="UP001059824"/>
    </source>
</evidence>
<dbReference type="GO" id="GO:0004519">
    <property type="term" value="F:endonuclease activity"/>
    <property type="evidence" value="ECO:0007669"/>
    <property type="project" value="InterPro"/>
</dbReference>
<dbReference type="RefSeq" id="WP_260762491.1">
    <property type="nucleotide sequence ID" value="NZ_CP045921.1"/>
</dbReference>
<feature type="region of interest" description="Disordered" evidence="1">
    <location>
        <begin position="722"/>
        <end position="751"/>
    </location>
</feature>
<dbReference type="GO" id="GO:0003677">
    <property type="term" value="F:DNA binding"/>
    <property type="evidence" value="ECO:0007669"/>
    <property type="project" value="InterPro"/>
</dbReference>
<dbReference type="EMBL" id="CP045921">
    <property type="protein sequence ID" value="QHN42893.1"/>
    <property type="molecule type" value="Genomic_DNA"/>
</dbReference>
<dbReference type="InterPro" id="IPR049050">
    <property type="entry name" value="nSTAND3"/>
</dbReference>
<evidence type="ECO:0000256" key="1">
    <source>
        <dbReference type="SAM" id="MobiDB-lite"/>
    </source>
</evidence>
<organism evidence="4 5">
    <name type="scientific">Candidatus Mycosynbacter amalyticus</name>
    <dbReference type="NCBI Taxonomy" id="2665156"/>
    <lineage>
        <taxon>Bacteria</taxon>
        <taxon>Candidatus Saccharimonadota</taxon>
        <taxon>Candidatus Saccharimonadota incertae sedis</taxon>
        <taxon>Candidatus Mycosynbacter</taxon>
    </lineage>
</organism>
<feature type="domain" description="Restriction endonuclease type IV Mrr" evidence="2">
    <location>
        <begin position="9"/>
        <end position="65"/>
    </location>
</feature>
<feature type="domain" description="Novel STAND NTPase 3" evidence="3">
    <location>
        <begin position="175"/>
        <end position="336"/>
    </location>
</feature>
<dbReference type="Proteomes" id="UP001059824">
    <property type="component" value="Chromosome"/>
</dbReference>
<gene>
    <name evidence="4" type="ORF">GII36_03445</name>
</gene>
<proteinExistence type="predicted"/>
<protein>
    <recommendedName>
        <fullName evidence="6">Restriction endonuclease type IV Mrr domain-containing protein</fullName>
    </recommendedName>
</protein>
<sequence length="764" mass="87447">MNEYNFNVLTWGEFEEFTKDLLSEEMGVSFQAFADGADGGIDLRYSACDNDRTIIVQCKRYKSASGLMANLAKERLKLDEMSPAPERYILSVSLDLTEDKINDIVALFSPYIKQSSDILAPKQLNSLLHKHPNVEKRHYKLWIASSNVLQTILSSRVSNYSGLIKEKIIDTLETYSPTPSFNEAMLTLKEHGFIVIAGEPGVGKTTLADVMSYYLLGEGDFNELVALPQDINDALEMMSSDPDKKQIFLFDDFLGSNYLDDKLSRREDGIFRTLIENAGRLRKNKALIMTTREYILHQAQQSTEVFKDQGFLDAKYIVDLSEYDLVTKAKILYNHLAVSDIPEEHLEYFVDKKVYRSIVRHRNYNPRLIEAINKQKLWSDCLPESFCDKVIELFNNPWMLYEDIYMNKIDENARNIMLVMMSIGRNVRFEYLHKAVVSFDDTIDETQLRRSIDVLESTFLKTSKDKDDQIVVDVLNPTIYDFITHYYRGHNHSIEKLIRSAVYLNQLTHPFAISADSSSYELRASLSGYTPIVLSESGVEAMKEKVLSSWQQLPWLGNSGTPESFDIFDSISRLSDVSDAIEEVNQEFSRAVLAILQSSIPHTQDVSAALNAFDTYCDSDDLPDEVADNFVHSVVGAVGTYEDMKTVAEIGWSYGIKKFVLDRIAERIAQDEYYEDILSEEVRQRLTDGEKDIDIKDEMNDTLECYGLDGSFVDNEFNAWAEPPEDYDGSSFYSKDDDDFETQREMKSDENSRIDDVFLSLSKR</sequence>
<evidence type="ECO:0008006" key="6">
    <source>
        <dbReference type="Google" id="ProtNLM"/>
    </source>
</evidence>
<accession>A0A857MK09</accession>
<dbReference type="Pfam" id="PF04471">
    <property type="entry name" value="Mrr_cat"/>
    <property type="match status" value="1"/>
</dbReference>
<dbReference type="SUPFAM" id="SSF52540">
    <property type="entry name" value="P-loop containing nucleoside triphosphate hydrolases"/>
    <property type="match status" value="1"/>
</dbReference>
<keyword evidence="5" id="KW-1185">Reference proteome</keyword>
<dbReference type="AlphaFoldDB" id="A0A857MK09"/>
<reference evidence="4" key="1">
    <citation type="journal article" date="2021" name="Nat. Microbiol.">
        <title>Cocultivation of an ultrasmall environmental parasitic bacterium with lytic ability against bacteria associated with wastewater foams.</title>
        <authorList>
            <person name="Batinovic S."/>
            <person name="Rose J.J.A."/>
            <person name="Ratcliffe J."/>
            <person name="Seviour R.J."/>
            <person name="Petrovski S."/>
        </authorList>
    </citation>
    <scope>NUCLEOTIDE SEQUENCE</scope>
    <source>
        <strain evidence="4">JR1</strain>
    </source>
</reference>
<dbReference type="KEGG" id="mama:GII36_03445"/>